<comment type="caution">
    <text evidence="1">The sequence shown here is derived from an EMBL/GenBank/DDBJ whole genome shotgun (WGS) entry which is preliminary data.</text>
</comment>
<dbReference type="Pfam" id="PF05120">
    <property type="entry name" value="GvpG"/>
    <property type="match status" value="1"/>
</dbReference>
<keyword evidence="2" id="KW-1185">Reference proteome</keyword>
<proteinExistence type="predicted"/>
<evidence type="ECO:0008006" key="3">
    <source>
        <dbReference type="Google" id="ProtNLM"/>
    </source>
</evidence>
<dbReference type="EMBL" id="BAAAQM010000017">
    <property type="protein sequence ID" value="GAA1971662.1"/>
    <property type="molecule type" value="Genomic_DNA"/>
</dbReference>
<protein>
    <recommendedName>
        <fullName evidence="3">Gas vesicle protein</fullName>
    </recommendedName>
</protein>
<name>A0ABP5D3F6_9ACTN</name>
<reference evidence="2" key="1">
    <citation type="journal article" date="2019" name="Int. J. Syst. Evol. Microbiol.">
        <title>The Global Catalogue of Microorganisms (GCM) 10K type strain sequencing project: providing services to taxonomists for standard genome sequencing and annotation.</title>
        <authorList>
            <consortium name="The Broad Institute Genomics Platform"/>
            <consortium name="The Broad Institute Genome Sequencing Center for Infectious Disease"/>
            <person name="Wu L."/>
            <person name="Ma J."/>
        </authorList>
    </citation>
    <scope>NUCLEOTIDE SEQUENCE [LARGE SCALE GENOMIC DNA]</scope>
    <source>
        <strain evidence="2">JCM 16013</strain>
    </source>
</reference>
<dbReference type="InterPro" id="IPR007804">
    <property type="entry name" value="GvpG"/>
</dbReference>
<sequence length="83" mass="9129">MGLITGLLTLPLTPVRGVVWVAERLHEQAQQELGDPATLRRRLSEVEAARQAGLLGDDEAAEQESQLVGLLWETRRADEGRKG</sequence>
<evidence type="ECO:0000313" key="2">
    <source>
        <dbReference type="Proteomes" id="UP001499854"/>
    </source>
</evidence>
<dbReference type="Proteomes" id="UP001499854">
    <property type="component" value="Unassembled WGS sequence"/>
</dbReference>
<organism evidence="1 2">
    <name type="scientific">Catenulispora subtropica</name>
    <dbReference type="NCBI Taxonomy" id="450798"/>
    <lineage>
        <taxon>Bacteria</taxon>
        <taxon>Bacillati</taxon>
        <taxon>Actinomycetota</taxon>
        <taxon>Actinomycetes</taxon>
        <taxon>Catenulisporales</taxon>
        <taxon>Catenulisporaceae</taxon>
        <taxon>Catenulispora</taxon>
    </lineage>
</organism>
<accession>A0ABP5D3F6</accession>
<gene>
    <name evidence="1" type="ORF">GCM10009838_33790</name>
</gene>
<dbReference type="RefSeq" id="WP_344657981.1">
    <property type="nucleotide sequence ID" value="NZ_BAAAQM010000017.1"/>
</dbReference>
<evidence type="ECO:0000313" key="1">
    <source>
        <dbReference type="EMBL" id="GAA1971662.1"/>
    </source>
</evidence>